<dbReference type="InterPro" id="IPR000522">
    <property type="entry name" value="ABC_transptr_permease_BtuC"/>
</dbReference>
<evidence type="ECO:0000256" key="3">
    <source>
        <dbReference type="ARBA" id="ARBA00022448"/>
    </source>
</evidence>
<feature type="transmembrane region" description="Helical" evidence="8">
    <location>
        <begin position="77"/>
        <end position="94"/>
    </location>
</feature>
<keyword evidence="3" id="KW-0813">Transport</keyword>
<gene>
    <name evidence="9" type="ORF">DC3_20230</name>
</gene>
<dbReference type="Gene3D" id="1.10.3470.10">
    <property type="entry name" value="ABC transporter involved in vitamin B12 uptake, BtuC"/>
    <property type="match status" value="1"/>
</dbReference>
<keyword evidence="6 8" id="KW-1133">Transmembrane helix</keyword>
<dbReference type="PANTHER" id="PTHR30472">
    <property type="entry name" value="FERRIC ENTEROBACTIN TRANSPORT SYSTEM PERMEASE PROTEIN"/>
    <property type="match status" value="1"/>
</dbReference>
<dbReference type="Proteomes" id="UP000321306">
    <property type="component" value="Unassembled WGS sequence"/>
</dbReference>
<dbReference type="FunFam" id="1.10.3470.10:FF:000001">
    <property type="entry name" value="Vitamin B12 ABC transporter permease BtuC"/>
    <property type="match status" value="1"/>
</dbReference>
<dbReference type="GO" id="GO:0022857">
    <property type="term" value="F:transmembrane transporter activity"/>
    <property type="evidence" value="ECO:0007669"/>
    <property type="project" value="InterPro"/>
</dbReference>
<dbReference type="SUPFAM" id="SSF81345">
    <property type="entry name" value="ABC transporter involved in vitamin B12 uptake, BtuC"/>
    <property type="match status" value="1"/>
</dbReference>
<comment type="similarity">
    <text evidence="2">Belongs to the binding-protein-dependent transport system permease family. FecCD subfamily.</text>
</comment>
<dbReference type="InterPro" id="IPR037294">
    <property type="entry name" value="ABC_BtuC-like"/>
</dbReference>
<dbReference type="EMBL" id="BJXB01000007">
    <property type="protein sequence ID" value="GEM46388.1"/>
    <property type="molecule type" value="Genomic_DNA"/>
</dbReference>
<proteinExistence type="inferred from homology"/>
<comment type="subcellular location">
    <subcellularLocation>
        <location evidence="1">Cell membrane</location>
        <topology evidence="1">Multi-pass membrane protein</topology>
    </subcellularLocation>
</comment>
<evidence type="ECO:0000256" key="8">
    <source>
        <dbReference type="SAM" id="Phobius"/>
    </source>
</evidence>
<evidence type="ECO:0000256" key="4">
    <source>
        <dbReference type="ARBA" id="ARBA00022475"/>
    </source>
</evidence>
<feature type="transmembrane region" description="Helical" evidence="8">
    <location>
        <begin position="321"/>
        <end position="341"/>
    </location>
</feature>
<dbReference type="CDD" id="cd06550">
    <property type="entry name" value="TM_ABC_iron-siderophores_like"/>
    <property type="match status" value="1"/>
</dbReference>
<dbReference type="GO" id="GO:0005886">
    <property type="term" value="C:plasma membrane"/>
    <property type="evidence" value="ECO:0007669"/>
    <property type="project" value="UniProtKB-SubCell"/>
</dbReference>
<dbReference type="PANTHER" id="PTHR30472:SF25">
    <property type="entry name" value="ABC TRANSPORTER PERMEASE PROTEIN MJ0876-RELATED"/>
    <property type="match status" value="1"/>
</dbReference>
<evidence type="ECO:0000256" key="1">
    <source>
        <dbReference type="ARBA" id="ARBA00004651"/>
    </source>
</evidence>
<dbReference type="GO" id="GO:0033214">
    <property type="term" value="P:siderophore-iron import into cell"/>
    <property type="evidence" value="ECO:0007669"/>
    <property type="project" value="TreeGrafter"/>
</dbReference>
<dbReference type="Pfam" id="PF01032">
    <property type="entry name" value="FecCD"/>
    <property type="match status" value="1"/>
</dbReference>
<dbReference type="AlphaFoldDB" id="A0A511N1Q6"/>
<feature type="transmembrane region" description="Helical" evidence="8">
    <location>
        <begin position="164"/>
        <end position="185"/>
    </location>
</feature>
<keyword evidence="7 8" id="KW-0472">Membrane</keyword>
<dbReference type="RefSeq" id="WP_246130617.1">
    <property type="nucleotide sequence ID" value="NZ_BJXB01000007.1"/>
</dbReference>
<accession>A0A511N1Q6</accession>
<feature type="transmembrane region" description="Helical" evidence="8">
    <location>
        <begin position="205"/>
        <end position="229"/>
    </location>
</feature>
<feature type="transmembrane region" description="Helical" evidence="8">
    <location>
        <begin position="132"/>
        <end position="152"/>
    </location>
</feature>
<comment type="caution">
    <text evidence="9">The sequence shown here is derived from an EMBL/GenBank/DDBJ whole genome shotgun (WGS) entry which is preliminary data.</text>
</comment>
<evidence type="ECO:0000313" key="9">
    <source>
        <dbReference type="EMBL" id="GEM46388.1"/>
    </source>
</evidence>
<keyword evidence="5 8" id="KW-0812">Transmembrane</keyword>
<keyword evidence="10" id="KW-1185">Reference proteome</keyword>
<keyword evidence="4" id="KW-1003">Cell membrane</keyword>
<evidence type="ECO:0000256" key="2">
    <source>
        <dbReference type="ARBA" id="ARBA00007935"/>
    </source>
</evidence>
<reference evidence="9 10" key="1">
    <citation type="submission" date="2019-07" db="EMBL/GenBank/DDBJ databases">
        <title>Whole genome shotgun sequence of Deinococcus cellulosilyticus NBRC 106333.</title>
        <authorList>
            <person name="Hosoyama A."/>
            <person name="Uohara A."/>
            <person name="Ohji S."/>
            <person name="Ichikawa N."/>
        </authorList>
    </citation>
    <scope>NUCLEOTIDE SEQUENCE [LARGE SCALE GENOMIC DNA]</scope>
    <source>
        <strain evidence="9 10">NBRC 106333</strain>
    </source>
</reference>
<evidence type="ECO:0000256" key="6">
    <source>
        <dbReference type="ARBA" id="ARBA00022989"/>
    </source>
</evidence>
<organism evidence="9 10">
    <name type="scientific">Deinococcus cellulosilyticus (strain DSM 18568 / NBRC 106333 / KACC 11606 / 5516J-15)</name>
    <dbReference type="NCBI Taxonomy" id="1223518"/>
    <lineage>
        <taxon>Bacteria</taxon>
        <taxon>Thermotogati</taxon>
        <taxon>Deinococcota</taxon>
        <taxon>Deinococci</taxon>
        <taxon>Deinococcales</taxon>
        <taxon>Deinococcaceae</taxon>
        <taxon>Deinococcus</taxon>
    </lineage>
</organism>
<feature type="transmembrane region" description="Helical" evidence="8">
    <location>
        <begin position="106"/>
        <end position="126"/>
    </location>
</feature>
<protein>
    <submittedName>
        <fullName evidence="9">ABC transporter permease</fullName>
    </submittedName>
</protein>
<evidence type="ECO:0000313" key="10">
    <source>
        <dbReference type="Proteomes" id="UP000321306"/>
    </source>
</evidence>
<evidence type="ECO:0000256" key="7">
    <source>
        <dbReference type="ARBA" id="ARBA00023136"/>
    </source>
</evidence>
<evidence type="ECO:0000256" key="5">
    <source>
        <dbReference type="ARBA" id="ARBA00022692"/>
    </source>
</evidence>
<feature type="transmembrane region" description="Helical" evidence="8">
    <location>
        <begin position="250"/>
        <end position="274"/>
    </location>
</feature>
<name>A0A511N1Q6_DEIC1</name>
<sequence>MTTLTASAPHKRQKLPALLILPLLLVSSLILAIGTGAVSISPLQVISIFLTDLGLSPLVAFEDQQAAVLHAIRLPRVLLGALMGAALAVCGAAMQGLFRNPLADPGLLGISSGASLAVAGTVVLGLHSFGLYSLQVAAFVGSMVTTAVIYLLSQEQGRVNVMAMLLSGIAINALCGAGTGLFTFLSTDEQLKSITFWQLGSLGGATWETLMVATPFLLISVMLMPFLASSFNALSLGEQGARHLGIPVDALKWVIVTLVALGVGAGVAVSGMIGFVGLTVPHLIRLWLGPNHRVLFPASALLGASLLVLADLAARTIAIPAEVPIGIVTALIGAPFFLYLLNTTRKAGKL</sequence>